<feature type="compositionally biased region" description="Basic and acidic residues" evidence="1">
    <location>
        <begin position="493"/>
        <end position="533"/>
    </location>
</feature>
<evidence type="ECO:0008006" key="3">
    <source>
        <dbReference type="Google" id="ProtNLM"/>
    </source>
</evidence>
<organism evidence="2">
    <name type="scientific">Lygus hesperus</name>
    <name type="common">Western plant bug</name>
    <dbReference type="NCBI Taxonomy" id="30085"/>
    <lineage>
        <taxon>Eukaryota</taxon>
        <taxon>Metazoa</taxon>
        <taxon>Ecdysozoa</taxon>
        <taxon>Arthropoda</taxon>
        <taxon>Hexapoda</taxon>
        <taxon>Insecta</taxon>
        <taxon>Pterygota</taxon>
        <taxon>Neoptera</taxon>
        <taxon>Paraneoptera</taxon>
        <taxon>Hemiptera</taxon>
        <taxon>Heteroptera</taxon>
        <taxon>Panheteroptera</taxon>
        <taxon>Cimicomorpha</taxon>
        <taxon>Miridae</taxon>
        <taxon>Mirini</taxon>
        <taxon>Lygus</taxon>
    </lineage>
</organism>
<feature type="compositionally biased region" description="Acidic residues" evidence="1">
    <location>
        <begin position="269"/>
        <end position="279"/>
    </location>
</feature>
<proteinExistence type="predicted"/>
<feature type="compositionally biased region" description="Polar residues" evidence="1">
    <location>
        <begin position="13"/>
        <end position="24"/>
    </location>
</feature>
<dbReference type="AlphaFoldDB" id="A0A146L5X8"/>
<feature type="compositionally biased region" description="Low complexity" evidence="1">
    <location>
        <begin position="360"/>
        <end position="370"/>
    </location>
</feature>
<feature type="compositionally biased region" description="Polar residues" evidence="1">
    <location>
        <begin position="251"/>
        <end position="265"/>
    </location>
</feature>
<protein>
    <recommendedName>
        <fullName evidence="3">Titin</fullName>
    </recommendedName>
</protein>
<feature type="compositionally biased region" description="Basic and acidic residues" evidence="1">
    <location>
        <begin position="69"/>
        <end position="79"/>
    </location>
</feature>
<feature type="compositionally biased region" description="Basic and acidic residues" evidence="1">
    <location>
        <begin position="553"/>
        <end position="603"/>
    </location>
</feature>
<gene>
    <name evidence="2" type="ORF">g.70345</name>
</gene>
<reference evidence="2" key="1">
    <citation type="journal article" date="2016" name="Gigascience">
        <title>De novo construction of an expanded transcriptome assembly for the western tarnished plant bug, Lygus hesperus.</title>
        <authorList>
            <person name="Tassone E.E."/>
            <person name="Geib S.M."/>
            <person name="Hall B."/>
            <person name="Fabrick J.A."/>
            <person name="Brent C.S."/>
            <person name="Hull J.J."/>
        </authorList>
    </citation>
    <scope>NUCLEOTIDE SEQUENCE</scope>
</reference>
<feature type="compositionally biased region" description="Basic and acidic residues" evidence="1">
    <location>
        <begin position="198"/>
        <end position="213"/>
    </location>
</feature>
<feature type="non-terminal residue" evidence="2">
    <location>
        <position position="609"/>
    </location>
</feature>
<feature type="compositionally biased region" description="Basic and acidic residues" evidence="1">
    <location>
        <begin position="1"/>
        <end position="10"/>
    </location>
</feature>
<feature type="region of interest" description="Disordered" evidence="1">
    <location>
        <begin position="479"/>
        <end position="609"/>
    </location>
</feature>
<evidence type="ECO:0000313" key="2">
    <source>
        <dbReference type="EMBL" id="JAQ02572.1"/>
    </source>
</evidence>
<dbReference type="EMBL" id="GDHC01016057">
    <property type="protein sequence ID" value="JAQ02572.1"/>
    <property type="molecule type" value="Transcribed_RNA"/>
</dbReference>
<feature type="non-terminal residue" evidence="2">
    <location>
        <position position="1"/>
    </location>
</feature>
<sequence length="609" mass="69671">GVDYRVKMKPTDNVPNSQGHSIDQPTYALGEEESSAEISPDKQKKPKDKQKKQPLPEEQRQIPLGKGKPKPEPTEEDIKLRKKQGPPKEEEPETIKLKPWKTDKPVPEETPKDLEGPKPKPFPRDDEEESVEPKSFDDTPDKTKKKRKPKKKPGDKSEGPDEEEMDQPFVETDDSVRVEDETLVEESPSVPTWRRRSKPADQLDMKPAEELEKQPPSAPDVHDDAHLPPWRRQKKPKSTISDSTKLEDAQASETVAQEVTSTMKSSPEEPTETAVEEQPESIVPEILEDAHLPPWRRPKKPQTASSNLPQKESKADELHKPDETDTSLNIDTEEDMSLPPWRRKKKPSSTVTLRGESDTQQETPEPQQPTNNKTNRMKKLKPTRLQEFPFEGPLPLKVVENEAKKVDIVKVEDLPLYAKMKLKKTPLKPKKEIQHPTIPKIHLKSRISRHEWPPAVHHLSVSELEPVFVDNGIISRNYEEAKTVKKTKRRRAKLPEKSETPLEKYEPYEDLQKQPEQETPDKLKKIKDSKGKPQPDTPEQPKLVMGKGTVPHAMEEKEEVHLKKVPRKEPEGTPEDSMKPKQTKPEKRLPSEPGVDYRVKLKPTDNVPL</sequence>
<name>A0A146L5X8_LYGHE</name>
<evidence type="ECO:0000256" key="1">
    <source>
        <dbReference type="SAM" id="MobiDB-lite"/>
    </source>
</evidence>
<feature type="region of interest" description="Disordered" evidence="1">
    <location>
        <begin position="1"/>
        <end position="386"/>
    </location>
</feature>
<feature type="compositionally biased region" description="Basic and acidic residues" evidence="1">
    <location>
        <begin position="86"/>
        <end position="124"/>
    </location>
</feature>
<feature type="compositionally biased region" description="Basic and acidic residues" evidence="1">
    <location>
        <begin position="311"/>
        <end position="323"/>
    </location>
</feature>
<accession>A0A146L5X8</accession>
<feature type="compositionally biased region" description="Basic and acidic residues" evidence="1">
    <location>
        <begin position="131"/>
        <end position="142"/>
    </location>
</feature>